<dbReference type="PROSITE" id="PS50041">
    <property type="entry name" value="C_TYPE_LECTIN_2"/>
    <property type="match status" value="1"/>
</dbReference>
<name>T1FBK7_HELRO</name>
<protein>
    <recommendedName>
        <fullName evidence="4">C-type lectin domain-containing protein</fullName>
    </recommendedName>
</protein>
<feature type="signal peptide" evidence="3">
    <location>
        <begin position="1"/>
        <end position="24"/>
    </location>
</feature>
<reference evidence="7" key="1">
    <citation type="submission" date="2012-12" db="EMBL/GenBank/DDBJ databases">
        <authorList>
            <person name="Hellsten U."/>
            <person name="Grimwood J."/>
            <person name="Chapman J.A."/>
            <person name="Shapiro H."/>
            <person name="Aerts A."/>
            <person name="Otillar R.P."/>
            <person name="Terry A.Y."/>
            <person name="Boore J.L."/>
            <person name="Simakov O."/>
            <person name="Marletaz F."/>
            <person name="Cho S.-J."/>
            <person name="Edsinger-Gonzales E."/>
            <person name="Havlak P."/>
            <person name="Kuo D.-H."/>
            <person name="Larsson T."/>
            <person name="Lv J."/>
            <person name="Arendt D."/>
            <person name="Savage R."/>
            <person name="Osoegawa K."/>
            <person name="de Jong P."/>
            <person name="Lindberg D.R."/>
            <person name="Seaver E.C."/>
            <person name="Weisblat D.A."/>
            <person name="Putnam N.H."/>
            <person name="Grigoriev I.V."/>
            <person name="Rokhsar D.S."/>
        </authorList>
    </citation>
    <scope>NUCLEOTIDE SEQUENCE</scope>
</reference>
<reference evidence="6" key="3">
    <citation type="submission" date="2015-06" db="UniProtKB">
        <authorList>
            <consortium name="EnsemblMetazoa"/>
        </authorList>
    </citation>
    <scope>IDENTIFICATION</scope>
</reference>
<keyword evidence="2" id="KW-1133">Transmembrane helix</keyword>
<feature type="compositionally biased region" description="Low complexity" evidence="1">
    <location>
        <begin position="442"/>
        <end position="458"/>
    </location>
</feature>
<dbReference type="RefSeq" id="XP_009023819.1">
    <property type="nucleotide sequence ID" value="XM_009025571.1"/>
</dbReference>
<dbReference type="InterPro" id="IPR016187">
    <property type="entry name" value="CTDL_fold"/>
</dbReference>
<dbReference type="EMBL" id="KB097222">
    <property type="protein sequence ID" value="ESN98129.1"/>
    <property type="molecule type" value="Genomic_DNA"/>
</dbReference>
<evidence type="ECO:0000313" key="7">
    <source>
        <dbReference type="Proteomes" id="UP000015101"/>
    </source>
</evidence>
<dbReference type="Gene3D" id="3.10.100.10">
    <property type="entry name" value="Mannose-Binding Protein A, subunit A"/>
    <property type="match status" value="1"/>
</dbReference>
<dbReference type="GeneID" id="20206206"/>
<keyword evidence="7" id="KW-1185">Reference proteome</keyword>
<dbReference type="InParanoid" id="T1FBK7"/>
<dbReference type="InterPro" id="IPR001304">
    <property type="entry name" value="C-type_lectin-like"/>
</dbReference>
<evidence type="ECO:0000313" key="6">
    <source>
        <dbReference type="EnsemblMetazoa" id="HelroP177369"/>
    </source>
</evidence>
<dbReference type="CDD" id="cd00037">
    <property type="entry name" value="CLECT"/>
    <property type="match status" value="1"/>
</dbReference>
<feature type="chain" id="PRO_5010980478" description="C-type lectin domain-containing protein" evidence="3">
    <location>
        <begin position="25"/>
        <end position="478"/>
    </location>
</feature>
<keyword evidence="2" id="KW-0812">Transmembrane</keyword>
<evidence type="ECO:0000256" key="2">
    <source>
        <dbReference type="SAM" id="Phobius"/>
    </source>
</evidence>
<dbReference type="KEGG" id="hro:HELRODRAFT_177369"/>
<keyword evidence="2" id="KW-0472">Membrane</keyword>
<feature type="region of interest" description="Disordered" evidence="1">
    <location>
        <begin position="437"/>
        <end position="478"/>
    </location>
</feature>
<dbReference type="EnsemblMetazoa" id="HelroT177369">
    <property type="protein sequence ID" value="HelroP177369"/>
    <property type="gene ID" value="HelroG177369"/>
</dbReference>
<dbReference type="SUPFAM" id="SSF56436">
    <property type="entry name" value="C-type lectin-like"/>
    <property type="match status" value="1"/>
</dbReference>
<evidence type="ECO:0000313" key="5">
    <source>
        <dbReference type="EMBL" id="ESN98129.1"/>
    </source>
</evidence>
<evidence type="ECO:0000256" key="1">
    <source>
        <dbReference type="SAM" id="MobiDB-lite"/>
    </source>
</evidence>
<keyword evidence="3" id="KW-0732">Signal</keyword>
<reference evidence="5 7" key="2">
    <citation type="journal article" date="2013" name="Nature">
        <title>Insights into bilaterian evolution from three spiralian genomes.</title>
        <authorList>
            <person name="Simakov O."/>
            <person name="Marletaz F."/>
            <person name="Cho S.J."/>
            <person name="Edsinger-Gonzales E."/>
            <person name="Havlak P."/>
            <person name="Hellsten U."/>
            <person name="Kuo D.H."/>
            <person name="Larsson T."/>
            <person name="Lv J."/>
            <person name="Arendt D."/>
            <person name="Savage R."/>
            <person name="Osoegawa K."/>
            <person name="de Jong P."/>
            <person name="Grimwood J."/>
            <person name="Chapman J.A."/>
            <person name="Shapiro H."/>
            <person name="Aerts A."/>
            <person name="Otillar R.P."/>
            <person name="Terry A.Y."/>
            <person name="Boore J.L."/>
            <person name="Grigoriev I.V."/>
            <person name="Lindberg D.R."/>
            <person name="Seaver E.C."/>
            <person name="Weisblat D.A."/>
            <person name="Putnam N.H."/>
            <person name="Rokhsar D.S."/>
        </authorList>
    </citation>
    <scope>NUCLEOTIDE SEQUENCE</scope>
</reference>
<feature type="domain" description="C-type lectin" evidence="4">
    <location>
        <begin position="174"/>
        <end position="275"/>
    </location>
</feature>
<sequence length="478" mass="54341">MFLLSNIMKLIFLIFGFNLFDVHAELSDGKELKSLCNDRYCLYSNGTSTSYTSVDEMRGVCTGWNMSVWLLEVYDAELQNLTERFIDIYNFKDKNIPLNMRRNTQGWMWINNQPLLNQTSITNQYETRSVSYMLKSPNSDEVEYLGAGNENTCDRAICQILKTTNCKTSESLQYKNFCYLPILREPMYWHEAQNECIKLNGTLAVFDGMDLNSYNKTWVQSLVADKYLIGLARGQFMWDHSNSFVNFSQWRDRNLNLSFSCPVIYNLKVWVNLNCPRYSYVVVCMKENPNISLNTGKSLIVSGNYTTPSTTSAIINVNITKDPGFSTKLGEQQNINSMAIGIGVGVSLFVLLSVAVVVLVVCLWRKKKMCFKKTSSENKILYATAINNININNSNNNTNNNITRSATIHASTSSNNNNDASTNNNMLVYADLDFHNNDKNSKTTTNNNNSSSSFSNSNESRKNYDNVEVYGIHSNSRE</sequence>
<gene>
    <name evidence="6" type="primary">20206206</name>
    <name evidence="5" type="ORF">HELRODRAFT_177369</name>
</gene>
<dbReference type="Proteomes" id="UP000015101">
    <property type="component" value="Unassembled WGS sequence"/>
</dbReference>
<dbReference type="Pfam" id="PF00059">
    <property type="entry name" value="Lectin_C"/>
    <property type="match status" value="1"/>
</dbReference>
<dbReference type="HOGENOM" id="CLU_051417_0_0_1"/>
<dbReference type="EMBL" id="AMQM01006025">
    <property type="status" value="NOT_ANNOTATED_CDS"/>
    <property type="molecule type" value="Genomic_DNA"/>
</dbReference>
<feature type="transmembrane region" description="Helical" evidence="2">
    <location>
        <begin position="338"/>
        <end position="364"/>
    </location>
</feature>
<evidence type="ECO:0000259" key="4">
    <source>
        <dbReference type="PROSITE" id="PS50041"/>
    </source>
</evidence>
<organism evidence="6 7">
    <name type="scientific">Helobdella robusta</name>
    <name type="common">Californian leech</name>
    <dbReference type="NCBI Taxonomy" id="6412"/>
    <lineage>
        <taxon>Eukaryota</taxon>
        <taxon>Metazoa</taxon>
        <taxon>Spiralia</taxon>
        <taxon>Lophotrochozoa</taxon>
        <taxon>Annelida</taxon>
        <taxon>Clitellata</taxon>
        <taxon>Hirudinea</taxon>
        <taxon>Rhynchobdellida</taxon>
        <taxon>Glossiphoniidae</taxon>
        <taxon>Helobdella</taxon>
    </lineage>
</organism>
<dbReference type="OrthoDB" id="6356110at2759"/>
<proteinExistence type="predicted"/>
<accession>T1FBK7</accession>
<evidence type="ECO:0000256" key="3">
    <source>
        <dbReference type="SAM" id="SignalP"/>
    </source>
</evidence>
<dbReference type="SMART" id="SM00034">
    <property type="entry name" value="CLECT"/>
    <property type="match status" value="1"/>
</dbReference>
<dbReference type="InterPro" id="IPR016186">
    <property type="entry name" value="C-type_lectin-like/link_sf"/>
</dbReference>
<dbReference type="CTD" id="20206206"/>
<dbReference type="AlphaFoldDB" id="T1FBK7"/>